<sequence length="211" mass="23413">APRTSHTRVRNSPTACTPCKQVKHPAEAARGKRRPEGMKEAGDRTAAPDSRTSEQSETTGTADEGKADRTKAHVDEPSSQNEIDVIPDGRTEPNQESAKQEEGQVENEAEEAEEEEECGFCLFMKGGPCKEEFIAWENCVDAAEKNEENIVDKCFEVTGLLRKCMGAHTDYYEPILRAEKAMEEEAARLLGHDQDLTTDLAEPRTDTTEKK</sequence>
<dbReference type="AlphaFoldDB" id="A0A1D1YPW9"/>
<dbReference type="PANTHER" id="PTHR34357">
    <property type="entry name" value="F7A19.14 PROTEIN-RELATED"/>
    <property type="match status" value="1"/>
</dbReference>
<evidence type="ECO:0000313" key="3">
    <source>
        <dbReference type="EMBL" id="JAT56695.1"/>
    </source>
</evidence>
<dbReference type="SMART" id="SM01227">
    <property type="entry name" value="GCK"/>
    <property type="match status" value="1"/>
</dbReference>
<evidence type="ECO:0000259" key="2">
    <source>
        <dbReference type="SMART" id="SM01227"/>
    </source>
</evidence>
<feature type="region of interest" description="Disordered" evidence="1">
    <location>
        <begin position="1"/>
        <end position="114"/>
    </location>
</feature>
<accession>A0A1D1YPW9</accession>
<feature type="region of interest" description="Disordered" evidence="1">
    <location>
        <begin position="188"/>
        <end position="211"/>
    </location>
</feature>
<dbReference type="PANTHER" id="PTHR34357:SF2">
    <property type="entry name" value="F26F24.3-RELATED"/>
    <property type="match status" value="1"/>
</dbReference>
<feature type="non-terminal residue" evidence="3">
    <location>
        <position position="1"/>
    </location>
</feature>
<protein>
    <submittedName>
        <fullName evidence="3">Mitochondrial intermembrane space import and assembly protein 40</fullName>
    </submittedName>
</protein>
<feature type="compositionally biased region" description="Basic and acidic residues" evidence="1">
    <location>
        <begin position="87"/>
        <end position="102"/>
    </location>
</feature>
<dbReference type="EMBL" id="GDJX01011241">
    <property type="protein sequence ID" value="JAT56695.1"/>
    <property type="molecule type" value="Transcribed_RNA"/>
</dbReference>
<proteinExistence type="predicted"/>
<name>A0A1D1YPW9_9ARAE</name>
<gene>
    <name evidence="3" type="primary">MIA40_2</name>
    <name evidence="3" type="ORF">g.32003</name>
</gene>
<feature type="compositionally biased region" description="Acidic residues" evidence="1">
    <location>
        <begin position="103"/>
        <end position="114"/>
    </location>
</feature>
<feature type="domain" description="GCK" evidence="2">
    <location>
        <begin position="116"/>
        <end position="190"/>
    </location>
</feature>
<organism evidence="3">
    <name type="scientific">Anthurium amnicola</name>
    <dbReference type="NCBI Taxonomy" id="1678845"/>
    <lineage>
        <taxon>Eukaryota</taxon>
        <taxon>Viridiplantae</taxon>
        <taxon>Streptophyta</taxon>
        <taxon>Embryophyta</taxon>
        <taxon>Tracheophyta</taxon>
        <taxon>Spermatophyta</taxon>
        <taxon>Magnoliopsida</taxon>
        <taxon>Liliopsida</taxon>
        <taxon>Araceae</taxon>
        <taxon>Pothoideae</taxon>
        <taxon>Potheae</taxon>
        <taxon>Anthurium</taxon>
    </lineage>
</organism>
<feature type="compositionally biased region" description="Basic and acidic residues" evidence="1">
    <location>
        <begin position="63"/>
        <end position="76"/>
    </location>
</feature>
<dbReference type="InterPro" id="IPR012891">
    <property type="entry name" value="GCK_dom"/>
</dbReference>
<dbReference type="Gene3D" id="1.10.287.2900">
    <property type="match status" value="1"/>
</dbReference>
<reference evidence="3" key="1">
    <citation type="submission" date="2015-07" db="EMBL/GenBank/DDBJ databases">
        <title>Transcriptome Assembly of Anthurium amnicola.</title>
        <authorList>
            <person name="Suzuki J."/>
        </authorList>
    </citation>
    <scope>NUCLEOTIDE SEQUENCE</scope>
</reference>
<dbReference type="Pfam" id="PF07802">
    <property type="entry name" value="GCK"/>
    <property type="match status" value="1"/>
</dbReference>
<feature type="compositionally biased region" description="Basic and acidic residues" evidence="1">
    <location>
        <begin position="24"/>
        <end position="43"/>
    </location>
</feature>
<evidence type="ECO:0000256" key="1">
    <source>
        <dbReference type="SAM" id="MobiDB-lite"/>
    </source>
</evidence>